<gene>
    <name evidence="2" type="ORF">D7Z96_17600</name>
</gene>
<comment type="caution">
    <text evidence="2">The sequence shown here is derived from an EMBL/GenBank/DDBJ whole genome shotgun (WGS) entry which is preliminary data.</text>
</comment>
<reference evidence="3" key="2">
    <citation type="submission" date="2018-10" db="EMBL/GenBank/DDBJ databases">
        <authorList>
            <person name="Wang Y."/>
            <person name="Wang J."/>
            <person name="Yang X."/>
            <person name="Wang Z."/>
            <person name="Huang Y."/>
        </authorList>
    </citation>
    <scope>NUCLEOTIDE SEQUENCE [LARGE SCALE GENOMIC DNA]</scope>
    <source>
        <strain evidence="3">J015</strain>
    </source>
</reference>
<dbReference type="AlphaFoldDB" id="A0A3B0F1F7"/>
<protein>
    <submittedName>
        <fullName evidence="2">Uncharacterized protein</fullName>
    </submittedName>
</protein>
<sequence length="88" mass="9596">MGAMENQLHAAGERSGRPHHKNVRRRAGLPAKRFFTRFASLSDVPAADLEMLSESLRRALELDPVSPVPALQAMVHQELQNRGGPGAS</sequence>
<dbReference type="EMBL" id="RBNH01000020">
    <property type="protein sequence ID" value="RKO20816.1"/>
    <property type="molecule type" value="Genomic_DNA"/>
</dbReference>
<feature type="region of interest" description="Disordered" evidence="1">
    <location>
        <begin position="1"/>
        <end position="28"/>
    </location>
</feature>
<proteinExistence type="predicted"/>
<dbReference type="Proteomes" id="UP000273159">
    <property type="component" value="Unassembled WGS sequence"/>
</dbReference>
<name>A0A3B0F1F7_PSEPS</name>
<accession>A0A3B0F1F7</accession>
<evidence type="ECO:0000256" key="1">
    <source>
        <dbReference type="SAM" id="MobiDB-lite"/>
    </source>
</evidence>
<feature type="compositionally biased region" description="Basic residues" evidence="1">
    <location>
        <begin position="17"/>
        <end position="27"/>
    </location>
</feature>
<reference evidence="2 3" key="1">
    <citation type="submission" date="2018-10" db="EMBL/GenBank/DDBJ databases">
        <title>Genome-guide identification and characterization of bacteria that degrade polycyclic aromatic hydrocarbons and resist hexavalent chromium simultaneously.</title>
        <authorList>
            <person name="Feng H."/>
        </authorList>
    </citation>
    <scope>NUCLEOTIDE SEQUENCE [LARGE SCALE GENOMIC DNA]</scope>
    <source>
        <strain evidence="2 3">J015</strain>
    </source>
</reference>
<evidence type="ECO:0000313" key="2">
    <source>
        <dbReference type="EMBL" id="RKO20816.1"/>
    </source>
</evidence>
<organism evidence="2 3">
    <name type="scientific">Pseudarthrobacter phenanthrenivorans</name>
    <name type="common">Arthrobacter phenanthrenivorans</name>
    <dbReference type="NCBI Taxonomy" id="361575"/>
    <lineage>
        <taxon>Bacteria</taxon>
        <taxon>Bacillati</taxon>
        <taxon>Actinomycetota</taxon>
        <taxon>Actinomycetes</taxon>
        <taxon>Micrococcales</taxon>
        <taxon>Micrococcaceae</taxon>
        <taxon>Pseudarthrobacter</taxon>
    </lineage>
</organism>
<evidence type="ECO:0000313" key="3">
    <source>
        <dbReference type="Proteomes" id="UP000273159"/>
    </source>
</evidence>